<evidence type="ECO:0000259" key="3">
    <source>
        <dbReference type="PROSITE" id="PS50853"/>
    </source>
</evidence>
<evidence type="ECO:0000256" key="2">
    <source>
        <dbReference type="SAM" id="MobiDB-lite"/>
    </source>
</evidence>
<organism evidence="4 5">
    <name type="scientific">Candidatus Sungiibacteriota bacterium</name>
    <dbReference type="NCBI Taxonomy" id="2750080"/>
    <lineage>
        <taxon>Bacteria</taxon>
        <taxon>Candidatus Sungiibacteriota</taxon>
    </lineage>
</organism>
<dbReference type="SUPFAM" id="SSF49464">
    <property type="entry name" value="Carboxypeptidase regulatory domain-like"/>
    <property type="match status" value="1"/>
</dbReference>
<feature type="compositionally biased region" description="Low complexity" evidence="2">
    <location>
        <begin position="143"/>
        <end position="158"/>
    </location>
</feature>
<dbReference type="InterPro" id="IPR003961">
    <property type="entry name" value="FN3_dom"/>
</dbReference>
<dbReference type="SMART" id="SM00060">
    <property type="entry name" value="FN3"/>
    <property type="match status" value="3"/>
</dbReference>
<dbReference type="Proteomes" id="UP000595618">
    <property type="component" value="Chromosome"/>
</dbReference>
<dbReference type="InterPro" id="IPR036116">
    <property type="entry name" value="FN3_sf"/>
</dbReference>
<sequence length="1377" mass="144915">MFNNSSGQAVYCDGPMTKSAKEGDTATTSGCSLTTTTTSSCSSSLIALLGDGCHYMYNDSAGNQIYCDGPMTKSAKAGDTVTIQGCSSYTTTTTTTTTTSSCSSSLIALLGTGCHYMYSGLGDGRGPIYCNTEMNKSAREGDTVTTTGCSSSTSTTPSGQKEQIWNVLGLRSWIRTDADATRIDSLKQACANVPSGANVWLPGSGDSTSVDFGMPSADKCRLAAACASGQYFDGASCVTTTTTGGTVPVAPTNLTAVQSQADALLNWYDNSTNENEYKIERRITGSATWTYVGGAGIVYGGSGTYRDYYPPAGSYDYKVRACNSAGCSESNVVLLVISPTSTVAQCSDGRDNDGDGLIDYPSDTGCYSRDDNDEAVSPPVGGGVPLPPSGLTAVVAANGYDLILRWNDNSTNESEYKIWRRLGTSWSFLVSIGIAYGGTVTHTDLSMPAGYTGVIDYKVQACNSSGCSPDSNTASVTVVGTPPQPTGCDSALIALLGQGCHYMYNDYSANPVFCNGNMTISAKRGDTAITQGCQYGGPPVPTTFSVDPYSTYPKDQESGVNTLMRIRVNFTREIDLASTISQFFSLALASSPSAVLNGTFQFFGNGFEFVPASPLNSNTTYIYKVFTTLKDKSGTNLSAPLTRTFTTVGGVSANATIEGTVLDAADKILSGVSINVYKENFTSNISAVSAADGSFRVIVSAGNYWIEAYPPSGRADLLRPNPIKVSVVSGAIEKVTVKFNTVSTAAKAVTGSVKFSSGGAVTDAEVGAFSLETYQWVSTSPDATGNYTLRVTGGKWTVGVRPKNPATASWSYSGPFPEVSFTKDSASDLQIVNFLIPSADATLNVKTVDAQDKPLSGVGVVVDTISAGGSESSSIVENRSSPKFRTSDANGVAKFNLVSGRYHVRGFLPSEKGYLNSPEQEVTAVGSKIVEISMVFLKRNAVITIPFKGIIKLEDGIPTDAFIWAWSEKGGYLSTFSAASGLFEFKVGQNERWHIGAGKVVNNIPYKAPEVVVDVKEVGVNVELILVKLDKDALPPPVVIKESTTKQIVAQTEDGAKAVVPPNAAGSSGNISVEVKPTVEAPSQAAAQVVGTVYDVSIRDSAGKDITTLNSDVEIIIPYDEAELKSKGVDEDGVIPSFFDEKTGTWVKVDNYTIDKEKNIVILRVKHLTRFSLVAPADTTPPAPPTKAVASALGEGKVKVSWQNPVSDFAYAKVYRSDKLGELGKLVAPQLKGSQYIDGSIADGVTYYYAVRSVDPAGNESNNQDQVNVKAIGTSAQVSAPVKPASAAVSVKKGGLSRNLSQGAKGDDVKTLQELLIKEGFLSAGSSTGFFGNLTKQAVIRFQEKYASEVLTPVGLTKGSGFVGTGTRKKINELLAK</sequence>
<dbReference type="SUPFAM" id="SSF49265">
    <property type="entry name" value="Fibronectin type III"/>
    <property type="match status" value="2"/>
</dbReference>
<dbReference type="PROSITE" id="PS50853">
    <property type="entry name" value="FN3"/>
    <property type="match status" value="1"/>
</dbReference>
<gene>
    <name evidence="4" type="ORF">HYW89_04275</name>
</gene>
<dbReference type="Pfam" id="PF01471">
    <property type="entry name" value="PG_binding_1"/>
    <property type="match status" value="1"/>
</dbReference>
<evidence type="ECO:0000256" key="1">
    <source>
        <dbReference type="ARBA" id="ARBA00022729"/>
    </source>
</evidence>
<reference evidence="4 5" key="1">
    <citation type="submission" date="2020-07" db="EMBL/GenBank/DDBJ databases">
        <title>Huge and variable diversity of episymbiotic CPR bacteria and DPANN archaea in groundwater ecosystems.</title>
        <authorList>
            <person name="He C.Y."/>
            <person name="Keren R."/>
            <person name="Whittaker M."/>
            <person name="Farag I.F."/>
            <person name="Doudna J."/>
            <person name="Cate J.H.D."/>
            <person name="Banfield J.F."/>
        </authorList>
    </citation>
    <scope>NUCLEOTIDE SEQUENCE [LARGE SCALE GENOMIC DNA]</scope>
    <source>
        <strain evidence="4">NC_groundwater_541_Ag_S-0.1um_46_50</strain>
    </source>
</reference>
<proteinExistence type="predicted"/>
<protein>
    <submittedName>
        <fullName evidence="4">Ig-like domain-containing protein</fullName>
    </submittedName>
</protein>
<dbReference type="Pfam" id="PF13205">
    <property type="entry name" value="Big_5"/>
    <property type="match status" value="1"/>
</dbReference>
<dbReference type="InterPro" id="IPR032812">
    <property type="entry name" value="SbsA_Ig"/>
</dbReference>
<dbReference type="Gene3D" id="2.60.40.10">
    <property type="entry name" value="Immunoglobulins"/>
    <property type="match status" value="3"/>
</dbReference>
<dbReference type="InterPro" id="IPR002477">
    <property type="entry name" value="Peptidoglycan-bd-like"/>
</dbReference>
<name>A0A7T5RJ92_9BACT</name>
<feature type="region of interest" description="Disordered" evidence="2">
    <location>
        <begin position="141"/>
        <end position="160"/>
    </location>
</feature>
<dbReference type="EMBL" id="CP066690">
    <property type="protein sequence ID" value="QQG45185.1"/>
    <property type="molecule type" value="Genomic_DNA"/>
</dbReference>
<evidence type="ECO:0000313" key="5">
    <source>
        <dbReference type="Proteomes" id="UP000595618"/>
    </source>
</evidence>
<dbReference type="InterPro" id="IPR036366">
    <property type="entry name" value="PGBDSf"/>
</dbReference>
<dbReference type="InterPro" id="IPR036365">
    <property type="entry name" value="PGBD-like_sf"/>
</dbReference>
<keyword evidence="1" id="KW-0732">Signal</keyword>
<dbReference type="SUPFAM" id="SSF47090">
    <property type="entry name" value="PGBD-like"/>
    <property type="match status" value="1"/>
</dbReference>
<dbReference type="Gene3D" id="1.10.101.10">
    <property type="entry name" value="PGBD-like superfamily/PGBD"/>
    <property type="match status" value="1"/>
</dbReference>
<feature type="domain" description="Fibronectin type-III" evidence="3">
    <location>
        <begin position="387"/>
        <end position="484"/>
    </location>
</feature>
<dbReference type="InterPro" id="IPR008969">
    <property type="entry name" value="CarboxyPept-like_regulatory"/>
</dbReference>
<dbReference type="InterPro" id="IPR013783">
    <property type="entry name" value="Ig-like_fold"/>
</dbReference>
<accession>A0A7T5RJ92</accession>
<evidence type="ECO:0000313" key="4">
    <source>
        <dbReference type="EMBL" id="QQG45185.1"/>
    </source>
</evidence>